<evidence type="ECO:0008006" key="7">
    <source>
        <dbReference type="Google" id="ProtNLM"/>
    </source>
</evidence>
<proteinExistence type="predicted"/>
<dbReference type="Pfam" id="PF02779">
    <property type="entry name" value="Transket_pyr"/>
    <property type="match status" value="1"/>
</dbReference>
<feature type="domain" description="Transketolase-like pyrimidine-binding" evidence="4">
    <location>
        <begin position="1"/>
        <end position="61"/>
    </location>
</feature>
<dbReference type="EMBL" id="BARU01044614">
    <property type="protein sequence ID" value="GAH79503.1"/>
    <property type="molecule type" value="Genomic_DNA"/>
</dbReference>
<dbReference type="InterPro" id="IPR029061">
    <property type="entry name" value="THDP-binding"/>
</dbReference>
<evidence type="ECO:0000313" key="6">
    <source>
        <dbReference type="EMBL" id="GAH79503.1"/>
    </source>
</evidence>
<feature type="non-terminal residue" evidence="6">
    <location>
        <position position="167"/>
    </location>
</feature>
<evidence type="ECO:0000256" key="1">
    <source>
        <dbReference type="ARBA" id="ARBA00001964"/>
    </source>
</evidence>
<dbReference type="PANTHER" id="PTHR43257:SF2">
    <property type="entry name" value="PYRUVATE DEHYDROGENASE E1 COMPONENT SUBUNIT BETA"/>
    <property type="match status" value="1"/>
</dbReference>
<comment type="cofactor">
    <cofactor evidence="1">
        <name>thiamine diphosphate</name>
        <dbReference type="ChEBI" id="CHEBI:58937"/>
    </cofactor>
</comment>
<dbReference type="InterPro" id="IPR005475">
    <property type="entry name" value="Transketolase-like_Pyr-bd"/>
</dbReference>
<dbReference type="Pfam" id="PF02780">
    <property type="entry name" value="Transketolase_C"/>
    <property type="match status" value="1"/>
</dbReference>
<dbReference type="SUPFAM" id="SSF52518">
    <property type="entry name" value="Thiamin diphosphate-binding fold (THDP-binding)"/>
    <property type="match status" value="1"/>
</dbReference>
<evidence type="ECO:0000256" key="2">
    <source>
        <dbReference type="ARBA" id="ARBA00023002"/>
    </source>
</evidence>
<evidence type="ECO:0000259" key="5">
    <source>
        <dbReference type="Pfam" id="PF02780"/>
    </source>
</evidence>
<evidence type="ECO:0000259" key="4">
    <source>
        <dbReference type="Pfam" id="PF02779"/>
    </source>
</evidence>
<feature type="domain" description="Transketolase C-terminal" evidence="5">
    <location>
        <begin position="76"/>
        <end position="166"/>
    </location>
</feature>
<keyword evidence="2" id="KW-0560">Oxidoreductase</keyword>
<protein>
    <recommendedName>
        <fullName evidence="7">Transketolase-like pyrimidine-binding domain-containing protein</fullName>
    </recommendedName>
</protein>
<evidence type="ECO:0000256" key="3">
    <source>
        <dbReference type="ARBA" id="ARBA00023052"/>
    </source>
</evidence>
<dbReference type="InterPro" id="IPR009014">
    <property type="entry name" value="Transketo_C/PFOR_II"/>
</dbReference>
<organism evidence="6">
    <name type="scientific">marine sediment metagenome</name>
    <dbReference type="NCBI Taxonomy" id="412755"/>
    <lineage>
        <taxon>unclassified sequences</taxon>
        <taxon>metagenomes</taxon>
        <taxon>ecological metagenomes</taxon>
    </lineage>
</organism>
<dbReference type="Gene3D" id="3.40.50.970">
    <property type="match status" value="1"/>
</dbReference>
<dbReference type="SUPFAM" id="SSF52922">
    <property type="entry name" value="TK C-terminal domain-like"/>
    <property type="match status" value="1"/>
</dbReference>
<gene>
    <name evidence="6" type="ORF">S03H2_67981</name>
</gene>
<name>X1KBR3_9ZZZZ</name>
<accession>X1KBR3</accession>
<feature type="non-terminal residue" evidence="6">
    <location>
        <position position="1"/>
    </location>
</feature>
<dbReference type="AlphaFoldDB" id="X1KBR3"/>
<dbReference type="GO" id="GO:0016491">
    <property type="term" value="F:oxidoreductase activity"/>
    <property type="evidence" value="ECO:0007669"/>
    <property type="project" value="UniProtKB-KW"/>
</dbReference>
<dbReference type="InterPro" id="IPR033248">
    <property type="entry name" value="Transketolase_C"/>
</dbReference>
<dbReference type="PANTHER" id="PTHR43257">
    <property type="entry name" value="PYRUVATE DEHYDROGENASE E1 COMPONENT BETA SUBUNIT"/>
    <property type="match status" value="1"/>
</dbReference>
<reference evidence="6" key="1">
    <citation type="journal article" date="2014" name="Front. Microbiol.">
        <title>High frequency of phylogenetically diverse reductive dehalogenase-homologous genes in deep subseafloor sedimentary metagenomes.</title>
        <authorList>
            <person name="Kawai M."/>
            <person name="Futagami T."/>
            <person name="Toyoda A."/>
            <person name="Takaki Y."/>
            <person name="Nishi S."/>
            <person name="Hori S."/>
            <person name="Arai W."/>
            <person name="Tsubouchi T."/>
            <person name="Morono Y."/>
            <person name="Uchiyama I."/>
            <person name="Ito T."/>
            <person name="Fujiyama A."/>
            <person name="Inagaki F."/>
            <person name="Takami H."/>
        </authorList>
    </citation>
    <scope>NUCLEOTIDE SEQUENCE</scope>
    <source>
        <strain evidence="6">Expedition CK06-06</strain>
    </source>
</reference>
<keyword evidence="3" id="KW-0786">Thiamine pyrophosphate</keyword>
<comment type="caution">
    <text evidence="6">The sequence shown here is derived from an EMBL/GenBank/DDBJ whole genome shotgun (WGS) entry which is preliminary data.</text>
</comment>
<dbReference type="Gene3D" id="3.40.50.920">
    <property type="match status" value="1"/>
</dbReference>
<sequence>PIGGYQNAAAQHSQCLESWFTHIPGLKIVMPSTATDAKGLLRTALHDSNPVLFFEHKKLYHIKEEVPDDDYTIPFGKADIKRQGKDLTIVATSYMVKMSLDAAVILAQEGIEAEVVDLRTLVPLDEETLINSVKKTGKVLIVYEAWKRLGAGSEIASLLAEKAFPYL</sequence>